<dbReference type="EMBL" id="CAJNNW010028047">
    <property type="protein sequence ID" value="CAE8694431.1"/>
    <property type="molecule type" value="Genomic_DNA"/>
</dbReference>
<evidence type="ECO:0000313" key="2">
    <source>
        <dbReference type="Proteomes" id="UP000626109"/>
    </source>
</evidence>
<dbReference type="SUPFAM" id="SSF51069">
    <property type="entry name" value="Carbonic anhydrase"/>
    <property type="match status" value="1"/>
</dbReference>
<gene>
    <name evidence="1" type="ORF">PGLA2088_LOCUS28856</name>
</gene>
<dbReference type="AlphaFoldDB" id="A0A813K9I2"/>
<evidence type="ECO:0000313" key="1">
    <source>
        <dbReference type="EMBL" id="CAE8694431.1"/>
    </source>
</evidence>
<reference evidence="1" key="1">
    <citation type="submission" date="2021-02" db="EMBL/GenBank/DDBJ databases">
        <authorList>
            <person name="Dougan E. K."/>
            <person name="Rhodes N."/>
            <person name="Thang M."/>
            <person name="Chan C."/>
        </authorList>
    </citation>
    <scope>NUCLEOTIDE SEQUENCE</scope>
</reference>
<protein>
    <submittedName>
        <fullName evidence="1">Uncharacterized protein</fullName>
    </submittedName>
</protein>
<accession>A0A813K9I2</accession>
<dbReference type="Proteomes" id="UP000626109">
    <property type="component" value="Unassembled WGS sequence"/>
</dbReference>
<organism evidence="1 2">
    <name type="scientific">Polarella glacialis</name>
    <name type="common">Dinoflagellate</name>
    <dbReference type="NCBI Taxonomy" id="89957"/>
    <lineage>
        <taxon>Eukaryota</taxon>
        <taxon>Sar</taxon>
        <taxon>Alveolata</taxon>
        <taxon>Dinophyceae</taxon>
        <taxon>Suessiales</taxon>
        <taxon>Suessiaceae</taxon>
        <taxon>Polarella</taxon>
    </lineage>
</organism>
<dbReference type="InterPro" id="IPR036398">
    <property type="entry name" value="CA_dom_sf"/>
</dbReference>
<feature type="non-terminal residue" evidence="1">
    <location>
        <position position="149"/>
    </location>
</feature>
<comment type="caution">
    <text evidence="1">The sequence shown here is derived from an EMBL/GenBank/DDBJ whole genome shotgun (WGS) entry which is preliminary data.</text>
</comment>
<proteinExistence type="predicted"/>
<sequence>VADLAGSTLSQLTKSQGNCDGRASSPQVDVVLEETELGQELQPLRLITDSSNKSPCLAHVAAKGPGELSAARLQCGAATQWENRTYQLQEINFYAPSRTMVAGRRLTMEAQLVHRTPQGHALVISQLFLIGKRNEFLQNLFGDPPAKQQ</sequence>
<feature type="non-terminal residue" evidence="1">
    <location>
        <position position="1"/>
    </location>
</feature>
<name>A0A813K9I2_POLGL</name>
<dbReference type="Gene3D" id="3.10.200.10">
    <property type="entry name" value="Alpha carbonic anhydrase"/>
    <property type="match status" value="1"/>
</dbReference>